<comment type="caution">
    <text evidence="1">The sequence shown here is derived from an EMBL/GenBank/DDBJ whole genome shotgun (WGS) entry which is preliminary data.</text>
</comment>
<evidence type="ECO:0000313" key="2">
    <source>
        <dbReference type="Proteomes" id="UP000231136"/>
    </source>
</evidence>
<reference evidence="1 2" key="1">
    <citation type="submission" date="2017-09" db="EMBL/GenBank/DDBJ databases">
        <title>Depth-based differentiation of microbial function through sediment-hosted aquifers and enrichment of novel symbionts in the deep terrestrial subsurface.</title>
        <authorList>
            <person name="Probst A.J."/>
            <person name="Ladd B."/>
            <person name="Jarett J.K."/>
            <person name="Geller-Mcgrath D.E."/>
            <person name="Sieber C.M."/>
            <person name="Emerson J.B."/>
            <person name="Anantharaman K."/>
            <person name="Thomas B.C."/>
            <person name="Malmstrom R."/>
            <person name="Stieglmeier M."/>
            <person name="Klingl A."/>
            <person name="Woyke T."/>
            <person name="Ryan C.M."/>
            <person name="Banfield J.F."/>
        </authorList>
    </citation>
    <scope>NUCLEOTIDE SEQUENCE [LARGE SCALE GENOMIC DNA]</scope>
    <source>
        <strain evidence="1">CG22_combo_CG10-13_8_21_14_all_43_12</strain>
    </source>
</reference>
<feature type="non-terminal residue" evidence="1">
    <location>
        <position position="75"/>
    </location>
</feature>
<protein>
    <submittedName>
        <fullName evidence="1">Uncharacterized protein</fullName>
    </submittedName>
</protein>
<name>A0A2H0DV31_9BACT</name>
<evidence type="ECO:0000313" key="1">
    <source>
        <dbReference type="EMBL" id="PIP86025.1"/>
    </source>
</evidence>
<dbReference type="Proteomes" id="UP000231136">
    <property type="component" value="Unassembled WGS sequence"/>
</dbReference>
<sequence>MVLKKVEEVLVTPLAPFDFDATFHKPDHFTTGDNLWELGTRWQTWNHEGRGLGLKIANMGEVDNPRLQISSTPIL</sequence>
<accession>A0A2H0DV31</accession>
<gene>
    <name evidence="1" type="ORF">COW83_01175</name>
</gene>
<proteinExistence type="predicted"/>
<dbReference type="EMBL" id="PCTR01000040">
    <property type="protein sequence ID" value="PIP86025.1"/>
    <property type="molecule type" value="Genomic_DNA"/>
</dbReference>
<organism evidence="1 2">
    <name type="scientific">Candidatus Collierbacteria bacterium CG22_combo_CG10-13_8_21_14_all_43_12</name>
    <dbReference type="NCBI Taxonomy" id="1974537"/>
    <lineage>
        <taxon>Bacteria</taxon>
        <taxon>Candidatus Collieribacteriota</taxon>
    </lineage>
</organism>
<dbReference type="AlphaFoldDB" id="A0A2H0DV31"/>